<evidence type="ECO:0000313" key="2">
    <source>
        <dbReference type="Proteomes" id="UP000251889"/>
    </source>
</evidence>
<proteinExistence type="predicted"/>
<dbReference type="Proteomes" id="UP000251889">
    <property type="component" value="Unassembled WGS sequence"/>
</dbReference>
<dbReference type="EMBL" id="QMFY01000039">
    <property type="protein sequence ID" value="RAV97583.1"/>
    <property type="molecule type" value="Genomic_DNA"/>
</dbReference>
<keyword evidence="2" id="KW-1185">Reference proteome</keyword>
<evidence type="ECO:0000313" key="1">
    <source>
        <dbReference type="EMBL" id="RAV97583.1"/>
    </source>
</evidence>
<sequence length="226" mass="25823">MNDKKSFIAAIIDSVGKQDLFMDVKTKVLDSGESLVFSETNEILYTVQTRFQLSDVGMAPTGIEYWLRVYAIERLVEAVAKQNGLKYNFDLQHTIVSPIRNKELYKKITSGTLEVSLFKESFEGFLSEEIVPFFKNRNSIDGLGEFILKHDFSNIINLGIGGEYPVNVLKAITIAKWCDNEARYQEYTTGLQSWIDEDRKNPKYAKMCDSYQGSLNDLKKKLENQA</sequence>
<comment type="caution">
    <text evidence="1">The sequence shown here is derived from an EMBL/GenBank/DDBJ whole genome shotgun (WGS) entry which is preliminary data.</text>
</comment>
<dbReference type="AlphaFoldDB" id="A0A364XW26"/>
<name>A0A364XW26_9BACT</name>
<organism evidence="1 2">
    <name type="scientific">Pseudochryseolinea flava</name>
    <dbReference type="NCBI Taxonomy" id="2059302"/>
    <lineage>
        <taxon>Bacteria</taxon>
        <taxon>Pseudomonadati</taxon>
        <taxon>Bacteroidota</taxon>
        <taxon>Cytophagia</taxon>
        <taxon>Cytophagales</taxon>
        <taxon>Fulvivirgaceae</taxon>
        <taxon>Pseudochryseolinea</taxon>
    </lineage>
</organism>
<accession>A0A364XW26</accession>
<reference evidence="1 2" key="1">
    <citation type="submission" date="2018-06" db="EMBL/GenBank/DDBJ databases">
        <title>Chryseolinea flavus sp. nov., a member of the phylum Bacteroidetes isolated from soil.</title>
        <authorList>
            <person name="Li Y."/>
            <person name="Wang J."/>
        </authorList>
    </citation>
    <scope>NUCLEOTIDE SEQUENCE [LARGE SCALE GENOMIC DNA]</scope>
    <source>
        <strain evidence="1 2">SDU1-6</strain>
    </source>
</reference>
<gene>
    <name evidence="1" type="ORF">DQQ10_27645</name>
</gene>
<dbReference type="RefSeq" id="WP_112750196.1">
    <property type="nucleotide sequence ID" value="NZ_QMFY01000039.1"/>
</dbReference>
<protein>
    <submittedName>
        <fullName evidence="1">Uncharacterized protein</fullName>
    </submittedName>
</protein>